<evidence type="ECO:0000313" key="1">
    <source>
        <dbReference type="EMBL" id="SOY57764.1"/>
    </source>
</evidence>
<proteinExistence type="predicted"/>
<organism evidence="1">
    <name type="scientific">Cupriavidus taiwanensis</name>
    <dbReference type="NCBI Taxonomy" id="164546"/>
    <lineage>
        <taxon>Bacteria</taxon>
        <taxon>Pseudomonadati</taxon>
        <taxon>Pseudomonadota</taxon>
        <taxon>Betaproteobacteria</taxon>
        <taxon>Burkholderiales</taxon>
        <taxon>Burkholderiaceae</taxon>
        <taxon>Cupriavidus</taxon>
    </lineage>
</organism>
<name>A0A375BXR9_9BURK</name>
<comment type="caution">
    <text evidence="1">The sequence shown here is derived from an EMBL/GenBank/DDBJ whole genome shotgun (WGS) entry which is preliminary data.</text>
</comment>
<dbReference type="Proteomes" id="UP000256780">
    <property type="component" value="Chromosome CBM2587_b"/>
</dbReference>
<sequence length="55" mass="5823">MVCGSYRLLGGGTLGWEGLKRTVLDCGAGLHPSPACGRGAGGEGRRWPLRWPSLR</sequence>
<dbReference type="EMBL" id="OFSQ01000029">
    <property type="protein sequence ID" value="SOY57764.1"/>
    <property type="molecule type" value="Genomic_DNA"/>
</dbReference>
<gene>
    <name evidence="1" type="ORF">CBM2587_B10135</name>
</gene>
<dbReference type="AlphaFoldDB" id="A0A375BXR9"/>
<protein>
    <submittedName>
        <fullName evidence="1">Uncharacterized protein</fullName>
    </submittedName>
</protein>
<accession>A0A375BXR9</accession>
<reference evidence="1" key="1">
    <citation type="submission" date="2018-01" db="EMBL/GenBank/DDBJ databases">
        <authorList>
            <person name="Clerissi C."/>
        </authorList>
    </citation>
    <scope>NUCLEOTIDE SEQUENCE</scope>
    <source>
        <strain evidence="1">Cupriavidus sp. LMG 19464</strain>
    </source>
</reference>